<reference evidence="1 3" key="2">
    <citation type="journal article" date="2014" name="BMC Genomics">
        <title>An improved genome release (version Mt4.0) for the model legume Medicago truncatula.</title>
        <authorList>
            <person name="Tang H."/>
            <person name="Krishnakumar V."/>
            <person name="Bidwell S."/>
            <person name="Rosen B."/>
            <person name="Chan A."/>
            <person name="Zhou S."/>
            <person name="Gentzbittel L."/>
            <person name="Childs K.L."/>
            <person name="Yandell M."/>
            <person name="Gundlach H."/>
            <person name="Mayer K.F."/>
            <person name="Schwartz D.C."/>
            <person name="Town C.D."/>
        </authorList>
    </citation>
    <scope>GENOME REANNOTATION</scope>
    <source>
        <strain evidence="2 3">cv. Jemalong A17</strain>
    </source>
</reference>
<evidence type="ECO:0000313" key="1">
    <source>
        <dbReference type="EMBL" id="AES69043.1"/>
    </source>
</evidence>
<dbReference type="EMBL" id="CM001219">
    <property type="protein sequence ID" value="AES69043.1"/>
    <property type="molecule type" value="Genomic_DNA"/>
</dbReference>
<protein>
    <submittedName>
        <fullName evidence="1">Pre-mRNA-splicing factor CWC22-like protein, putative</fullName>
    </submittedName>
</protein>
<keyword evidence="3" id="KW-1185">Reference proteome</keyword>
<dbReference type="HOGENOM" id="CLU_2295855_0_0_1"/>
<sequence>MVDSSNFMLNLQWLKFWKSIKGLVNKVHAMNVTSIIHELFVENLILGDNYFADCPQLLATVKSVAHMNQHVVHMIIVIELPMDLLKKPTADSFEVLVGFVT</sequence>
<dbReference type="AlphaFoldDB" id="G7IWA0"/>
<dbReference type="PaxDb" id="3880-AES69043"/>
<evidence type="ECO:0000313" key="3">
    <source>
        <dbReference type="Proteomes" id="UP000002051"/>
    </source>
</evidence>
<reference evidence="2" key="3">
    <citation type="submission" date="2015-04" db="UniProtKB">
        <authorList>
            <consortium name="EnsemblPlants"/>
        </authorList>
    </citation>
    <scope>IDENTIFICATION</scope>
    <source>
        <strain evidence="2">cv. Jemalong A17</strain>
    </source>
</reference>
<dbReference type="EnsemblPlants" id="AES69043">
    <property type="protein sequence ID" value="AES69043"/>
    <property type="gene ID" value="MTR_3g021000"/>
</dbReference>
<proteinExistence type="predicted"/>
<dbReference type="Proteomes" id="UP000002051">
    <property type="component" value="Chromosome 3"/>
</dbReference>
<accession>G7IWA0</accession>
<dbReference type="STRING" id="3880.G7IWA0"/>
<organism evidence="1 3">
    <name type="scientific">Medicago truncatula</name>
    <name type="common">Barrel medic</name>
    <name type="synonym">Medicago tribuloides</name>
    <dbReference type="NCBI Taxonomy" id="3880"/>
    <lineage>
        <taxon>Eukaryota</taxon>
        <taxon>Viridiplantae</taxon>
        <taxon>Streptophyta</taxon>
        <taxon>Embryophyta</taxon>
        <taxon>Tracheophyta</taxon>
        <taxon>Spermatophyta</taxon>
        <taxon>Magnoliopsida</taxon>
        <taxon>eudicotyledons</taxon>
        <taxon>Gunneridae</taxon>
        <taxon>Pentapetalae</taxon>
        <taxon>rosids</taxon>
        <taxon>fabids</taxon>
        <taxon>Fabales</taxon>
        <taxon>Fabaceae</taxon>
        <taxon>Papilionoideae</taxon>
        <taxon>50 kb inversion clade</taxon>
        <taxon>NPAAA clade</taxon>
        <taxon>Hologalegina</taxon>
        <taxon>IRL clade</taxon>
        <taxon>Trifolieae</taxon>
        <taxon>Medicago</taxon>
    </lineage>
</organism>
<name>G7IWA0_MEDTR</name>
<evidence type="ECO:0000313" key="2">
    <source>
        <dbReference type="EnsemblPlants" id="AES69043"/>
    </source>
</evidence>
<reference evidence="1 3" key="1">
    <citation type="journal article" date="2011" name="Nature">
        <title>The Medicago genome provides insight into the evolution of rhizobial symbioses.</title>
        <authorList>
            <person name="Young N.D."/>
            <person name="Debelle F."/>
            <person name="Oldroyd G.E."/>
            <person name="Geurts R."/>
            <person name="Cannon S.B."/>
            <person name="Udvardi M.K."/>
            <person name="Benedito V.A."/>
            <person name="Mayer K.F."/>
            <person name="Gouzy J."/>
            <person name="Schoof H."/>
            <person name="Van de Peer Y."/>
            <person name="Proost S."/>
            <person name="Cook D.R."/>
            <person name="Meyers B.C."/>
            <person name="Spannagl M."/>
            <person name="Cheung F."/>
            <person name="De Mita S."/>
            <person name="Krishnakumar V."/>
            <person name="Gundlach H."/>
            <person name="Zhou S."/>
            <person name="Mudge J."/>
            <person name="Bharti A.K."/>
            <person name="Murray J.D."/>
            <person name="Naoumkina M.A."/>
            <person name="Rosen B."/>
            <person name="Silverstein K.A."/>
            <person name="Tang H."/>
            <person name="Rombauts S."/>
            <person name="Zhao P.X."/>
            <person name="Zhou P."/>
            <person name="Barbe V."/>
            <person name="Bardou P."/>
            <person name="Bechner M."/>
            <person name="Bellec A."/>
            <person name="Berger A."/>
            <person name="Berges H."/>
            <person name="Bidwell S."/>
            <person name="Bisseling T."/>
            <person name="Choisne N."/>
            <person name="Couloux A."/>
            <person name="Denny R."/>
            <person name="Deshpande S."/>
            <person name="Dai X."/>
            <person name="Doyle J.J."/>
            <person name="Dudez A.M."/>
            <person name="Farmer A.D."/>
            <person name="Fouteau S."/>
            <person name="Franken C."/>
            <person name="Gibelin C."/>
            <person name="Gish J."/>
            <person name="Goldstein S."/>
            <person name="Gonzalez A.J."/>
            <person name="Green P.J."/>
            <person name="Hallab A."/>
            <person name="Hartog M."/>
            <person name="Hua A."/>
            <person name="Humphray S.J."/>
            <person name="Jeong D.H."/>
            <person name="Jing Y."/>
            <person name="Jocker A."/>
            <person name="Kenton S.M."/>
            <person name="Kim D.J."/>
            <person name="Klee K."/>
            <person name="Lai H."/>
            <person name="Lang C."/>
            <person name="Lin S."/>
            <person name="Macmil S.L."/>
            <person name="Magdelenat G."/>
            <person name="Matthews L."/>
            <person name="McCorrison J."/>
            <person name="Monaghan E.L."/>
            <person name="Mun J.H."/>
            <person name="Najar F.Z."/>
            <person name="Nicholson C."/>
            <person name="Noirot C."/>
            <person name="O'Bleness M."/>
            <person name="Paule C.R."/>
            <person name="Poulain J."/>
            <person name="Prion F."/>
            <person name="Qin B."/>
            <person name="Qu C."/>
            <person name="Retzel E.F."/>
            <person name="Riddle C."/>
            <person name="Sallet E."/>
            <person name="Samain S."/>
            <person name="Samson N."/>
            <person name="Sanders I."/>
            <person name="Saurat O."/>
            <person name="Scarpelli C."/>
            <person name="Schiex T."/>
            <person name="Segurens B."/>
            <person name="Severin A.J."/>
            <person name="Sherrier D.J."/>
            <person name="Shi R."/>
            <person name="Sims S."/>
            <person name="Singer S.R."/>
            <person name="Sinharoy S."/>
            <person name="Sterck L."/>
            <person name="Viollet A."/>
            <person name="Wang B.B."/>
            <person name="Wang K."/>
            <person name="Wang M."/>
            <person name="Wang X."/>
            <person name="Warfsmann J."/>
            <person name="Weissenbach J."/>
            <person name="White D.D."/>
            <person name="White J.D."/>
            <person name="Wiley G.B."/>
            <person name="Wincker P."/>
            <person name="Xing Y."/>
            <person name="Yang L."/>
            <person name="Yao Z."/>
            <person name="Ying F."/>
            <person name="Zhai J."/>
            <person name="Zhou L."/>
            <person name="Zuber A."/>
            <person name="Denarie J."/>
            <person name="Dixon R.A."/>
            <person name="May G.D."/>
            <person name="Schwartz D.C."/>
            <person name="Rogers J."/>
            <person name="Quetier F."/>
            <person name="Town C.D."/>
            <person name="Roe B.A."/>
        </authorList>
    </citation>
    <scope>NUCLEOTIDE SEQUENCE [LARGE SCALE GENOMIC DNA]</scope>
    <source>
        <strain evidence="1">A17</strain>
        <strain evidence="2 3">cv. Jemalong A17</strain>
    </source>
</reference>
<dbReference type="eggNOG" id="KOG2140">
    <property type="taxonomic scope" value="Eukaryota"/>
</dbReference>
<gene>
    <name evidence="1" type="ordered locus">MTR_3g021000</name>
</gene>